<sequence>MPSTRSGASYNPSSRSQKGHRHDFGRSQSVTEGQGSVDDFQLNKLCHSEADDTVLPSKRAETATRSVSGHLQSQPEGLQQCTEAQRVPDPCRSVEKLHELLPYCEKIPGPSQHLQVTQWMASIDEKEEQDAFNSTMEEKQSSTTQASAKNSSSGKQQRFKCEKAATSSEQGQSKYTSHNALQPGLQNPKDTAGCHGKCISDGQNNDGITEKRGSQIKISEMISDIFVSIPELYEAINDGKTQVSHKHSSICNTLKTNSLGLSQINETVMFFEKVLRKIKNSNNANFFGNKTNEQYAIIKELTEKYAKFNIYEIIEKTLNKA</sequence>
<gene>
    <name evidence="2" type="ORF">O181_114271</name>
</gene>
<dbReference type="AlphaFoldDB" id="A0A9Q3K6J0"/>
<feature type="compositionally biased region" description="Polar residues" evidence="1">
    <location>
        <begin position="165"/>
        <end position="189"/>
    </location>
</feature>
<evidence type="ECO:0000313" key="2">
    <source>
        <dbReference type="EMBL" id="MBW0574556.1"/>
    </source>
</evidence>
<name>A0A9Q3K6J0_9BASI</name>
<feature type="compositionally biased region" description="Polar residues" evidence="1">
    <location>
        <begin position="131"/>
        <end position="156"/>
    </location>
</feature>
<evidence type="ECO:0000313" key="3">
    <source>
        <dbReference type="Proteomes" id="UP000765509"/>
    </source>
</evidence>
<reference evidence="2" key="1">
    <citation type="submission" date="2021-03" db="EMBL/GenBank/DDBJ databases">
        <title>Draft genome sequence of rust myrtle Austropuccinia psidii MF-1, a brazilian biotype.</title>
        <authorList>
            <person name="Quecine M.C."/>
            <person name="Pachon D.M.R."/>
            <person name="Bonatelli M.L."/>
            <person name="Correr F.H."/>
            <person name="Franceschini L.M."/>
            <person name="Leite T.F."/>
            <person name="Margarido G.R.A."/>
            <person name="Almeida C.A."/>
            <person name="Ferrarezi J.A."/>
            <person name="Labate C.A."/>
        </authorList>
    </citation>
    <scope>NUCLEOTIDE SEQUENCE</scope>
    <source>
        <strain evidence="2">MF-1</strain>
    </source>
</reference>
<comment type="caution">
    <text evidence="2">The sequence shown here is derived from an EMBL/GenBank/DDBJ whole genome shotgun (WGS) entry which is preliminary data.</text>
</comment>
<protein>
    <submittedName>
        <fullName evidence="2">Uncharacterized protein</fullName>
    </submittedName>
</protein>
<dbReference type="Proteomes" id="UP000765509">
    <property type="component" value="Unassembled WGS sequence"/>
</dbReference>
<dbReference type="EMBL" id="AVOT02094439">
    <property type="protein sequence ID" value="MBW0574556.1"/>
    <property type="molecule type" value="Genomic_DNA"/>
</dbReference>
<accession>A0A9Q3K6J0</accession>
<organism evidence="2 3">
    <name type="scientific">Austropuccinia psidii MF-1</name>
    <dbReference type="NCBI Taxonomy" id="1389203"/>
    <lineage>
        <taxon>Eukaryota</taxon>
        <taxon>Fungi</taxon>
        <taxon>Dikarya</taxon>
        <taxon>Basidiomycota</taxon>
        <taxon>Pucciniomycotina</taxon>
        <taxon>Pucciniomycetes</taxon>
        <taxon>Pucciniales</taxon>
        <taxon>Sphaerophragmiaceae</taxon>
        <taxon>Austropuccinia</taxon>
    </lineage>
</organism>
<feature type="region of interest" description="Disordered" evidence="1">
    <location>
        <begin position="1"/>
        <end position="36"/>
    </location>
</feature>
<feature type="compositionally biased region" description="Polar residues" evidence="1">
    <location>
        <begin position="1"/>
        <end position="16"/>
    </location>
</feature>
<feature type="region of interest" description="Disordered" evidence="1">
    <location>
        <begin position="127"/>
        <end position="193"/>
    </location>
</feature>
<proteinExistence type="predicted"/>
<keyword evidence="3" id="KW-1185">Reference proteome</keyword>
<feature type="compositionally biased region" description="Polar residues" evidence="1">
    <location>
        <begin position="63"/>
        <end position="81"/>
    </location>
</feature>
<feature type="region of interest" description="Disordered" evidence="1">
    <location>
        <begin position="49"/>
        <end position="81"/>
    </location>
</feature>
<evidence type="ECO:0000256" key="1">
    <source>
        <dbReference type="SAM" id="MobiDB-lite"/>
    </source>
</evidence>